<dbReference type="Gene3D" id="1.10.3720.10">
    <property type="entry name" value="MetI-like"/>
    <property type="match status" value="1"/>
</dbReference>
<keyword evidence="4 7" id="KW-0812">Transmembrane</keyword>
<evidence type="ECO:0000256" key="5">
    <source>
        <dbReference type="ARBA" id="ARBA00022989"/>
    </source>
</evidence>
<dbReference type="EMBL" id="AP022595">
    <property type="protein sequence ID" value="BBY58315.1"/>
    <property type="molecule type" value="Genomic_DNA"/>
</dbReference>
<dbReference type="CDD" id="cd06261">
    <property type="entry name" value="TM_PBP2"/>
    <property type="match status" value="1"/>
</dbReference>
<feature type="transmembrane region" description="Helical" evidence="7">
    <location>
        <begin position="144"/>
        <end position="171"/>
    </location>
</feature>
<protein>
    <submittedName>
        <fullName evidence="9">ABC transporter permease</fullName>
    </submittedName>
</protein>
<dbReference type="Pfam" id="PF19300">
    <property type="entry name" value="BPD_transp_1_N"/>
    <property type="match status" value="1"/>
</dbReference>
<keyword evidence="2 7" id="KW-0813">Transport</keyword>
<organism evidence="9 10">
    <name type="scientific">Mycolicibacterium sarraceniae</name>
    <dbReference type="NCBI Taxonomy" id="1534348"/>
    <lineage>
        <taxon>Bacteria</taxon>
        <taxon>Bacillati</taxon>
        <taxon>Actinomycetota</taxon>
        <taxon>Actinomycetes</taxon>
        <taxon>Mycobacteriales</taxon>
        <taxon>Mycobacteriaceae</taxon>
        <taxon>Mycolicibacterium</taxon>
    </lineage>
</organism>
<dbReference type="PANTHER" id="PTHR43163">
    <property type="entry name" value="DIPEPTIDE TRANSPORT SYSTEM PERMEASE PROTEIN DPPB-RELATED"/>
    <property type="match status" value="1"/>
</dbReference>
<dbReference type="Pfam" id="PF00528">
    <property type="entry name" value="BPD_transp_1"/>
    <property type="match status" value="1"/>
</dbReference>
<dbReference type="AlphaFoldDB" id="A0A7I7SQJ7"/>
<comment type="subcellular location">
    <subcellularLocation>
        <location evidence="1 7">Cell membrane</location>
        <topology evidence="1 7">Multi-pass membrane protein</topology>
    </subcellularLocation>
</comment>
<sequence>MASRQKGDRVRGFVWKRSVFAVMTIFVALTVNFILFRVLPGDAVTRVSRVPNASPALKQALEREFGLDKPVFDQYLLYLEQLLRGNLGVSFTNRRPVLDNLLEAFGNTLPMVAAGTVIAIVLGICVGVYTAVHHGSAGDHIGTGIAVGFYAFPTQFLGMMLLILFAGVLPSVGMSDPFAVAQSPTEQLGDLLRHMILPVLTLVLTLYAENALIVRSAMLETLGEDYILTARAKGLTRRRIITSYALRNAALPTITQVALSLGAVVSGSILVEVIFSWPGIGRALYDAVLQRDYPMLQGGFLVITVVVVVLNYLADLLYFRLDPRVSQ</sequence>
<dbReference type="PROSITE" id="PS50928">
    <property type="entry name" value="ABC_TM1"/>
    <property type="match status" value="1"/>
</dbReference>
<feature type="transmembrane region" description="Helical" evidence="7">
    <location>
        <begin position="191"/>
        <end position="208"/>
    </location>
</feature>
<keyword evidence="6 7" id="KW-0472">Membrane</keyword>
<feature type="transmembrane region" description="Helical" evidence="7">
    <location>
        <begin position="257"/>
        <end position="280"/>
    </location>
</feature>
<dbReference type="GO" id="GO:0005886">
    <property type="term" value="C:plasma membrane"/>
    <property type="evidence" value="ECO:0007669"/>
    <property type="project" value="UniProtKB-SubCell"/>
</dbReference>
<keyword evidence="10" id="KW-1185">Reference proteome</keyword>
<gene>
    <name evidence="9" type="ORF">MSAR_14510</name>
</gene>
<proteinExistence type="inferred from homology"/>
<evidence type="ECO:0000313" key="10">
    <source>
        <dbReference type="Proteomes" id="UP000466445"/>
    </source>
</evidence>
<evidence type="ECO:0000256" key="7">
    <source>
        <dbReference type="RuleBase" id="RU363032"/>
    </source>
</evidence>
<accession>A0A7I7SQJ7</accession>
<dbReference type="PANTHER" id="PTHR43163:SF6">
    <property type="entry name" value="DIPEPTIDE TRANSPORT SYSTEM PERMEASE PROTEIN DPPB-RELATED"/>
    <property type="match status" value="1"/>
</dbReference>
<evidence type="ECO:0000256" key="3">
    <source>
        <dbReference type="ARBA" id="ARBA00022475"/>
    </source>
</evidence>
<feature type="domain" description="ABC transmembrane type-1" evidence="8">
    <location>
        <begin position="105"/>
        <end position="314"/>
    </location>
</feature>
<dbReference type="Proteomes" id="UP000466445">
    <property type="component" value="Chromosome"/>
</dbReference>
<name>A0A7I7SQJ7_9MYCO</name>
<evidence type="ECO:0000256" key="1">
    <source>
        <dbReference type="ARBA" id="ARBA00004651"/>
    </source>
</evidence>
<dbReference type="InterPro" id="IPR035906">
    <property type="entry name" value="MetI-like_sf"/>
</dbReference>
<feature type="transmembrane region" description="Helical" evidence="7">
    <location>
        <begin position="300"/>
        <end position="319"/>
    </location>
</feature>
<evidence type="ECO:0000256" key="2">
    <source>
        <dbReference type="ARBA" id="ARBA00022448"/>
    </source>
</evidence>
<evidence type="ECO:0000259" key="8">
    <source>
        <dbReference type="PROSITE" id="PS50928"/>
    </source>
</evidence>
<dbReference type="InterPro" id="IPR045621">
    <property type="entry name" value="BPD_transp_1_N"/>
</dbReference>
<keyword evidence="5 7" id="KW-1133">Transmembrane helix</keyword>
<feature type="transmembrane region" description="Helical" evidence="7">
    <location>
        <begin position="111"/>
        <end position="132"/>
    </location>
</feature>
<dbReference type="SUPFAM" id="SSF161098">
    <property type="entry name" value="MetI-like"/>
    <property type="match status" value="1"/>
</dbReference>
<comment type="similarity">
    <text evidence="7">Belongs to the binding-protein-dependent transport system permease family.</text>
</comment>
<feature type="transmembrane region" description="Helical" evidence="7">
    <location>
        <begin position="20"/>
        <end position="39"/>
    </location>
</feature>
<dbReference type="GO" id="GO:0055085">
    <property type="term" value="P:transmembrane transport"/>
    <property type="evidence" value="ECO:0007669"/>
    <property type="project" value="InterPro"/>
</dbReference>
<evidence type="ECO:0000313" key="9">
    <source>
        <dbReference type="EMBL" id="BBY58315.1"/>
    </source>
</evidence>
<evidence type="ECO:0000256" key="4">
    <source>
        <dbReference type="ARBA" id="ARBA00022692"/>
    </source>
</evidence>
<keyword evidence="3" id="KW-1003">Cell membrane</keyword>
<reference evidence="9 10" key="1">
    <citation type="journal article" date="2019" name="Emerg. Microbes Infect.">
        <title>Comprehensive subspecies identification of 175 nontuberculous mycobacteria species based on 7547 genomic profiles.</title>
        <authorList>
            <person name="Matsumoto Y."/>
            <person name="Kinjo T."/>
            <person name="Motooka D."/>
            <person name="Nabeya D."/>
            <person name="Jung N."/>
            <person name="Uechi K."/>
            <person name="Horii T."/>
            <person name="Iida T."/>
            <person name="Fujita J."/>
            <person name="Nakamura S."/>
        </authorList>
    </citation>
    <scope>NUCLEOTIDE SEQUENCE [LARGE SCALE GENOMIC DNA]</scope>
    <source>
        <strain evidence="9 10">JCM 30395</strain>
    </source>
</reference>
<evidence type="ECO:0000256" key="6">
    <source>
        <dbReference type="ARBA" id="ARBA00023136"/>
    </source>
</evidence>
<dbReference type="InterPro" id="IPR000515">
    <property type="entry name" value="MetI-like"/>
</dbReference>
<dbReference type="KEGG" id="msar:MSAR_14510"/>